<dbReference type="GeneID" id="36403966"/>
<dbReference type="AlphaFoldDB" id="A0A0P1ADI8"/>
<dbReference type="EMBL" id="CCYD01000322">
    <property type="protein sequence ID" value="CEG38862.1"/>
    <property type="molecule type" value="Genomic_DNA"/>
</dbReference>
<sequence length="49" mass="5143">MEQGGVKEKRSELVGTTSSSSIMGPLKSQKLGGACRTILQSSNAPDYVD</sequence>
<accession>A0A0P1ADI8</accession>
<reference evidence="3" key="1">
    <citation type="submission" date="2014-09" db="EMBL/GenBank/DDBJ databases">
        <authorList>
            <person name="Sharma Rahul"/>
            <person name="Thines Marco"/>
        </authorList>
    </citation>
    <scope>NUCLEOTIDE SEQUENCE [LARGE SCALE GENOMIC DNA]</scope>
</reference>
<evidence type="ECO:0000313" key="2">
    <source>
        <dbReference type="EMBL" id="CEG38862.1"/>
    </source>
</evidence>
<evidence type="ECO:0000256" key="1">
    <source>
        <dbReference type="SAM" id="MobiDB-lite"/>
    </source>
</evidence>
<evidence type="ECO:0000313" key="3">
    <source>
        <dbReference type="Proteomes" id="UP000054928"/>
    </source>
</evidence>
<keyword evidence="3" id="KW-1185">Reference proteome</keyword>
<dbReference type="Proteomes" id="UP000054928">
    <property type="component" value="Unassembled WGS sequence"/>
</dbReference>
<name>A0A0P1ADI8_PLAHL</name>
<feature type="compositionally biased region" description="Basic and acidic residues" evidence="1">
    <location>
        <begin position="1"/>
        <end position="12"/>
    </location>
</feature>
<organism evidence="2 3">
    <name type="scientific">Plasmopara halstedii</name>
    <name type="common">Downy mildew of sunflower</name>
    <dbReference type="NCBI Taxonomy" id="4781"/>
    <lineage>
        <taxon>Eukaryota</taxon>
        <taxon>Sar</taxon>
        <taxon>Stramenopiles</taxon>
        <taxon>Oomycota</taxon>
        <taxon>Peronosporomycetes</taxon>
        <taxon>Peronosporales</taxon>
        <taxon>Peronosporaceae</taxon>
        <taxon>Plasmopara</taxon>
    </lineage>
</organism>
<dbReference type="RefSeq" id="XP_024575231.1">
    <property type="nucleotide sequence ID" value="XM_024724344.1"/>
</dbReference>
<feature type="region of interest" description="Disordered" evidence="1">
    <location>
        <begin position="1"/>
        <end position="28"/>
    </location>
</feature>
<proteinExistence type="predicted"/>
<protein>
    <submittedName>
        <fullName evidence="2">Uncharacterized protein</fullName>
    </submittedName>
</protein>